<gene>
    <name evidence="2" type="ORF">ST44_05140</name>
</gene>
<comment type="similarity">
    <text evidence="1">Belongs to the ROK (NagC/XylR) family.</text>
</comment>
<evidence type="ECO:0000313" key="3">
    <source>
        <dbReference type="Proteomes" id="UP000032046"/>
    </source>
</evidence>
<dbReference type="InterPro" id="IPR000600">
    <property type="entry name" value="ROK"/>
</dbReference>
<dbReference type="Gene3D" id="3.30.420.40">
    <property type="match status" value="2"/>
</dbReference>
<dbReference type="Pfam" id="PF00480">
    <property type="entry name" value="ROK"/>
    <property type="match status" value="1"/>
</dbReference>
<sequence>MEENKYVIGLDLGGTNAVFGLVDENYEIKATGSLLTQEYTLATAFVEDAAEVISELSSVAGGIENIKAIGIGAPCGNYNAGTIEHAANISWGKGVVPICQMLNEKTGIPVAITNDAKAAALGEMSHGAAMGMKDFIEITLGTGVGSGIVANGNLIYGSDGFAGELGHSIMFFDNGRKCGCGRSGCLDMYCSSRGVVMTAKEMLAEEGAQSSLANIPADKMTTLDIFNAAEAGDKLAQMVFRRTGEILGKACANFATFLSPEAFIFFGGVAKAGDWLLKPAKETYDKYVLSLYRGKAKFLTSTLENGTAAILGTAALAWQETAK</sequence>
<dbReference type="RefSeq" id="WP_042518667.1">
    <property type="nucleotide sequence ID" value="NZ_JALFDM010000089.1"/>
</dbReference>
<dbReference type="InterPro" id="IPR049874">
    <property type="entry name" value="ROK_cs"/>
</dbReference>
<dbReference type="PANTHER" id="PTHR18964">
    <property type="entry name" value="ROK (REPRESSOR, ORF, KINASE) FAMILY"/>
    <property type="match status" value="1"/>
</dbReference>
<keyword evidence="2" id="KW-0808">Transferase</keyword>
<accession>A0A0D0I6J7</accession>
<keyword evidence="2" id="KW-0418">Kinase</keyword>
<reference evidence="2 3" key="1">
    <citation type="submission" date="2015-01" db="EMBL/GenBank/DDBJ databases">
        <title>Comparative genomics of non-oral Prevotella species.</title>
        <authorList>
            <person name="Accetto T."/>
            <person name="Nograsek B."/>
            <person name="Avgustin G."/>
        </authorList>
    </citation>
    <scope>NUCLEOTIDE SEQUENCE [LARGE SCALE GENOMIC DNA]</scope>
    <source>
        <strain evidence="2 3">P5-119</strain>
    </source>
</reference>
<dbReference type="InterPro" id="IPR043129">
    <property type="entry name" value="ATPase_NBD"/>
</dbReference>
<comment type="caution">
    <text evidence="2">The sequence shown here is derived from an EMBL/GenBank/DDBJ whole genome shotgun (WGS) entry which is preliminary data.</text>
</comment>
<dbReference type="PANTHER" id="PTHR18964:SF149">
    <property type="entry name" value="BIFUNCTIONAL UDP-N-ACETYLGLUCOSAMINE 2-EPIMERASE_N-ACETYLMANNOSAMINE KINASE"/>
    <property type="match status" value="1"/>
</dbReference>
<dbReference type="AlphaFoldDB" id="A0A0D0I6J7"/>
<dbReference type="STRING" id="1602171.ST44_05140"/>
<dbReference type="PROSITE" id="PS01125">
    <property type="entry name" value="ROK"/>
    <property type="match status" value="1"/>
</dbReference>
<proteinExistence type="inferred from homology"/>
<dbReference type="EMBL" id="JXQK01000049">
    <property type="protein sequence ID" value="KIP63038.1"/>
    <property type="molecule type" value="Genomic_DNA"/>
</dbReference>
<name>A0A0D0I6J7_9BACT</name>
<protein>
    <submittedName>
        <fullName evidence="2">Glucokinase</fullName>
    </submittedName>
</protein>
<dbReference type="GeneID" id="93483233"/>
<evidence type="ECO:0000256" key="1">
    <source>
        <dbReference type="ARBA" id="ARBA00006479"/>
    </source>
</evidence>
<dbReference type="Proteomes" id="UP000032046">
    <property type="component" value="Unassembled WGS sequence"/>
</dbReference>
<dbReference type="SUPFAM" id="SSF53067">
    <property type="entry name" value="Actin-like ATPase domain"/>
    <property type="match status" value="1"/>
</dbReference>
<organism evidence="2 3">
    <name type="scientific">Prevotella pectinovora</name>
    <dbReference type="NCBI Taxonomy" id="1602169"/>
    <lineage>
        <taxon>Bacteria</taxon>
        <taxon>Pseudomonadati</taxon>
        <taxon>Bacteroidota</taxon>
        <taxon>Bacteroidia</taxon>
        <taxon>Bacteroidales</taxon>
        <taxon>Prevotellaceae</taxon>
        <taxon>Prevotella</taxon>
    </lineage>
</organism>
<evidence type="ECO:0000313" key="2">
    <source>
        <dbReference type="EMBL" id="KIP63038.1"/>
    </source>
</evidence>
<dbReference type="GO" id="GO:0016301">
    <property type="term" value="F:kinase activity"/>
    <property type="evidence" value="ECO:0007669"/>
    <property type="project" value="UniProtKB-KW"/>
</dbReference>
<keyword evidence="3" id="KW-1185">Reference proteome</keyword>